<keyword evidence="2" id="KW-1133">Transmembrane helix</keyword>
<evidence type="ECO:0000313" key="3">
    <source>
        <dbReference type="EMBL" id="QJA92576.1"/>
    </source>
</evidence>
<evidence type="ECO:0000256" key="1">
    <source>
        <dbReference type="SAM" id="MobiDB-lite"/>
    </source>
</evidence>
<name>A0A6M3LC49_9ZZZZ</name>
<dbReference type="EMBL" id="MT143078">
    <property type="protein sequence ID" value="QJA92576.1"/>
    <property type="molecule type" value="Genomic_DNA"/>
</dbReference>
<feature type="region of interest" description="Disordered" evidence="1">
    <location>
        <begin position="1"/>
        <end position="20"/>
    </location>
</feature>
<reference evidence="3" key="1">
    <citation type="submission" date="2020-03" db="EMBL/GenBank/DDBJ databases">
        <title>The deep terrestrial virosphere.</title>
        <authorList>
            <person name="Holmfeldt K."/>
            <person name="Nilsson E."/>
            <person name="Simone D."/>
            <person name="Lopez-Fernandez M."/>
            <person name="Wu X."/>
            <person name="de Brujin I."/>
            <person name="Lundin D."/>
            <person name="Andersson A."/>
            <person name="Bertilsson S."/>
            <person name="Dopson M."/>
        </authorList>
    </citation>
    <scope>NUCLEOTIDE SEQUENCE</scope>
    <source>
        <strain evidence="3">MM415B04575</strain>
    </source>
</reference>
<proteinExistence type="predicted"/>
<accession>A0A6M3LC49</accession>
<feature type="transmembrane region" description="Helical" evidence="2">
    <location>
        <begin position="82"/>
        <end position="101"/>
    </location>
</feature>
<organism evidence="3">
    <name type="scientific">viral metagenome</name>
    <dbReference type="NCBI Taxonomy" id="1070528"/>
    <lineage>
        <taxon>unclassified sequences</taxon>
        <taxon>metagenomes</taxon>
        <taxon>organismal metagenomes</taxon>
    </lineage>
</organism>
<protein>
    <submittedName>
        <fullName evidence="3">Uncharacterized protein</fullName>
    </submittedName>
</protein>
<dbReference type="AlphaFoldDB" id="A0A6M3LC49"/>
<sequence length="105" mass="11813">MADLKHNMKQDRTGARDMSEDTLRDIADRVASRIELRLETFIAGQKQICAAHRKTTDEHHYTLFGNGTPGLKTRQERQDVKMNLIAFLSGGTFLAVVAAVIERLT</sequence>
<evidence type="ECO:0000256" key="2">
    <source>
        <dbReference type="SAM" id="Phobius"/>
    </source>
</evidence>
<keyword evidence="2" id="KW-0472">Membrane</keyword>
<gene>
    <name evidence="3" type="ORF">MM415B04575_0008</name>
</gene>
<keyword evidence="2" id="KW-0812">Transmembrane</keyword>